<proteinExistence type="predicted"/>
<dbReference type="InterPro" id="IPR050553">
    <property type="entry name" value="Thioredoxin_ResA/DsbE_sf"/>
</dbReference>
<dbReference type="InterPro" id="IPR013766">
    <property type="entry name" value="Thioredoxin_domain"/>
</dbReference>
<gene>
    <name evidence="7" type="ORF">OHU27_33305</name>
</gene>
<dbReference type="InterPro" id="IPR017937">
    <property type="entry name" value="Thioredoxin_CS"/>
</dbReference>
<dbReference type="SUPFAM" id="SSF52833">
    <property type="entry name" value="Thioredoxin-like"/>
    <property type="match status" value="1"/>
</dbReference>
<evidence type="ECO:0000313" key="8">
    <source>
        <dbReference type="Proteomes" id="UP001622690"/>
    </source>
</evidence>
<evidence type="ECO:0000256" key="1">
    <source>
        <dbReference type="ARBA" id="ARBA00004196"/>
    </source>
</evidence>
<sequence length="180" mass="19316">MLMLAASLLVAGCSGGDADGGFTLGEDGIATVAKEDRDLAPDLSGRTLHGERLSVASYRGEVVVLNVWGSWCTPCRKEAPHFEKVHEELKSQGVRFVGINVGDPRSAHARAFEKEFGVTYPSLHDPTSKLMLRFEKGTLSPTTIPSTLVLDRDGRIAARSLAALGEDGLRRMITPVLAEA</sequence>
<dbReference type="PANTHER" id="PTHR42852:SF6">
    <property type="entry name" value="THIOL:DISULFIDE INTERCHANGE PROTEIN DSBE"/>
    <property type="match status" value="1"/>
</dbReference>
<dbReference type="Proteomes" id="UP001622690">
    <property type="component" value="Chromosome"/>
</dbReference>
<comment type="subcellular location">
    <subcellularLocation>
        <location evidence="1">Cell envelope</location>
    </subcellularLocation>
</comment>
<reference evidence="7 8" key="1">
    <citation type="submission" date="2022-10" db="EMBL/GenBank/DDBJ databases">
        <title>The complete genomes of actinobacterial strains from the NBC collection.</title>
        <authorList>
            <person name="Joergensen T.S."/>
            <person name="Alvarez Arevalo M."/>
            <person name="Sterndorff E.B."/>
            <person name="Faurdal D."/>
            <person name="Vuksanovic O."/>
            <person name="Mourched A.-S."/>
            <person name="Charusanti P."/>
            <person name="Shaw S."/>
            <person name="Blin K."/>
            <person name="Weber T."/>
        </authorList>
    </citation>
    <scope>NUCLEOTIDE SEQUENCE [LARGE SCALE GENOMIC DNA]</scope>
    <source>
        <strain evidence="7 8">NBC_00206</strain>
    </source>
</reference>
<keyword evidence="3" id="KW-0812">Transmembrane</keyword>
<dbReference type="Pfam" id="PF00578">
    <property type="entry name" value="AhpC-TSA"/>
    <property type="match status" value="1"/>
</dbReference>
<protein>
    <submittedName>
        <fullName evidence="7">TlpA family protein disulfide reductase</fullName>
    </submittedName>
</protein>
<dbReference type="PROSITE" id="PS51352">
    <property type="entry name" value="THIOREDOXIN_2"/>
    <property type="match status" value="1"/>
</dbReference>
<dbReference type="InterPro" id="IPR036249">
    <property type="entry name" value="Thioredoxin-like_sf"/>
</dbReference>
<dbReference type="PANTHER" id="PTHR42852">
    <property type="entry name" value="THIOL:DISULFIDE INTERCHANGE PROTEIN DSBE"/>
    <property type="match status" value="1"/>
</dbReference>
<keyword evidence="2" id="KW-0201">Cytochrome c-type biogenesis</keyword>
<dbReference type="Gene3D" id="3.40.30.10">
    <property type="entry name" value="Glutaredoxin"/>
    <property type="match status" value="1"/>
</dbReference>
<evidence type="ECO:0000256" key="5">
    <source>
        <dbReference type="ARBA" id="ARBA00023284"/>
    </source>
</evidence>
<evidence type="ECO:0000259" key="6">
    <source>
        <dbReference type="PROSITE" id="PS51352"/>
    </source>
</evidence>
<evidence type="ECO:0000313" key="7">
    <source>
        <dbReference type="EMBL" id="WTO87764.1"/>
    </source>
</evidence>
<keyword evidence="4" id="KW-1015">Disulfide bond</keyword>
<name>A0ABZ1J8W6_9ACTN</name>
<keyword evidence="5" id="KW-0676">Redox-active center</keyword>
<evidence type="ECO:0000256" key="3">
    <source>
        <dbReference type="ARBA" id="ARBA00022968"/>
    </source>
</evidence>
<keyword evidence="8" id="KW-1185">Reference proteome</keyword>
<organism evidence="7 8">
    <name type="scientific">Streptomyces nigra</name>
    <dbReference type="NCBI Taxonomy" id="1827580"/>
    <lineage>
        <taxon>Bacteria</taxon>
        <taxon>Bacillati</taxon>
        <taxon>Actinomycetota</taxon>
        <taxon>Actinomycetes</taxon>
        <taxon>Kitasatosporales</taxon>
        <taxon>Streptomycetaceae</taxon>
        <taxon>Streptomyces</taxon>
    </lineage>
</organism>
<accession>A0ABZ1J8W6</accession>
<keyword evidence="3" id="KW-0735">Signal-anchor</keyword>
<dbReference type="RefSeq" id="WP_406262288.1">
    <property type="nucleotide sequence ID" value="NZ_CP108125.1"/>
</dbReference>
<dbReference type="EMBL" id="CP108125">
    <property type="protein sequence ID" value="WTO87764.1"/>
    <property type="molecule type" value="Genomic_DNA"/>
</dbReference>
<dbReference type="InterPro" id="IPR000866">
    <property type="entry name" value="AhpC/TSA"/>
</dbReference>
<evidence type="ECO:0000256" key="4">
    <source>
        <dbReference type="ARBA" id="ARBA00023157"/>
    </source>
</evidence>
<dbReference type="CDD" id="cd02966">
    <property type="entry name" value="TlpA_like_family"/>
    <property type="match status" value="1"/>
</dbReference>
<evidence type="ECO:0000256" key="2">
    <source>
        <dbReference type="ARBA" id="ARBA00022748"/>
    </source>
</evidence>
<dbReference type="PROSITE" id="PS00194">
    <property type="entry name" value="THIOREDOXIN_1"/>
    <property type="match status" value="1"/>
</dbReference>
<feature type="domain" description="Thioredoxin" evidence="6">
    <location>
        <begin position="34"/>
        <end position="178"/>
    </location>
</feature>